<dbReference type="EMBL" id="CP023741">
    <property type="protein sequence ID" value="ATI79866.1"/>
    <property type="molecule type" value="Genomic_DNA"/>
</dbReference>
<sequence>MSENSIRHMFIVGLRDAHAVEHQALGIMDRQIEHLAQYAEVEARLRSHRGETERQIERLDSILDNFGESPSALKDAALKLGGSVAALSHALAPDEIIKNSLANYAFENYEAAAYKALIAIAKAGGFEAAIPKLEESLREELAMVAFLDETLPIIVDKFLALRSEGKQASH</sequence>
<reference evidence="1 2" key="1">
    <citation type="submission" date="2017-10" db="EMBL/GenBank/DDBJ databases">
        <title>Sphingobium yanoikuyae S72.</title>
        <authorList>
            <person name="Sanchez E."/>
            <person name="Bustos P."/>
            <person name="Mendoza P."/>
            <person name="Guo X."/>
            <person name="Mendoza A."/>
        </authorList>
    </citation>
    <scope>NUCLEOTIDE SEQUENCE [LARGE SCALE GENOMIC DNA]</scope>
    <source>
        <strain evidence="1 2">S72</strain>
    </source>
</reference>
<dbReference type="AlphaFoldDB" id="A0A291MXP9"/>
<accession>A0A291MXP9</accession>
<evidence type="ECO:0000313" key="1">
    <source>
        <dbReference type="EMBL" id="ATI79866.1"/>
    </source>
</evidence>
<name>A0A291MXP9_SPHYA</name>
<dbReference type="GeneID" id="57776662"/>
<dbReference type="InterPro" id="IPR010287">
    <property type="entry name" value="DUF892_YciF-like"/>
</dbReference>
<dbReference type="InterPro" id="IPR012347">
    <property type="entry name" value="Ferritin-like"/>
</dbReference>
<dbReference type="KEGG" id="sya:A6768_07410"/>
<dbReference type="InterPro" id="IPR009078">
    <property type="entry name" value="Ferritin-like_SF"/>
</dbReference>
<evidence type="ECO:0000313" key="2">
    <source>
        <dbReference type="Proteomes" id="UP000219422"/>
    </source>
</evidence>
<gene>
    <name evidence="1" type="ORF">A6768_07410</name>
</gene>
<protein>
    <submittedName>
        <fullName evidence="1">Uncharacterized protein</fullName>
    </submittedName>
</protein>
<dbReference type="Gene3D" id="1.20.1260.10">
    <property type="match status" value="1"/>
</dbReference>
<dbReference type="RefSeq" id="WP_097383118.1">
    <property type="nucleotide sequence ID" value="NZ_CP023741.1"/>
</dbReference>
<organism evidence="1 2">
    <name type="scientific">Sphingobium yanoikuyae</name>
    <name type="common">Sphingomonas yanoikuyae</name>
    <dbReference type="NCBI Taxonomy" id="13690"/>
    <lineage>
        <taxon>Bacteria</taxon>
        <taxon>Pseudomonadati</taxon>
        <taxon>Pseudomonadota</taxon>
        <taxon>Alphaproteobacteria</taxon>
        <taxon>Sphingomonadales</taxon>
        <taxon>Sphingomonadaceae</taxon>
        <taxon>Sphingobium</taxon>
    </lineage>
</organism>
<dbReference type="Proteomes" id="UP000219422">
    <property type="component" value="Chromosome"/>
</dbReference>
<dbReference type="SUPFAM" id="SSF47240">
    <property type="entry name" value="Ferritin-like"/>
    <property type="match status" value="1"/>
</dbReference>
<dbReference type="Pfam" id="PF05974">
    <property type="entry name" value="DUF892"/>
    <property type="match status" value="1"/>
</dbReference>
<proteinExistence type="predicted"/>